<gene>
    <name evidence="6" type="primary">atpaf1</name>
    <name evidence="8" type="synonym">LOC112681742</name>
    <name evidence="6" type="ORF">g.109773</name>
</gene>
<evidence type="ECO:0000313" key="8">
    <source>
        <dbReference type="RefSeq" id="XP_025407828.1"/>
    </source>
</evidence>
<dbReference type="Pfam" id="PF06644">
    <property type="entry name" value="ATP11"/>
    <property type="match status" value="1"/>
</dbReference>
<dbReference type="OrthoDB" id="16535at2759"/>
<dbReference type="AlphaFoldDB" id="A0A2S2PVY7"/>
<keyword evidence="7" id="KW-1185">Reference proteome</keyword>
<organism evidence="6">
    <name type="scientific">Sipha flava</name>
    <name type="common">yellow sugarcane aphid</name>
    <dbReference type="NCBI Taxonomy" id="143950"/>
    <lineage>
        <taxon>Eukaryota</taxon>
        <taxon>Metazoa</taxon>
        <taxon>Ecdysozoa</taxon>
        <taxon>Arthropoda</taxon>
        <taxon>Hexapoda</taxon>
        <taxon>Insecta</taxon>
        <taxon>Pterygota</taxon>
        <taxon>Neoptera</taxon>
        <taxon>Paraneoptera</taxon>
        <taxon>Hemiptera</taxon>
        <taxon>Sternorrhyncha</taxon>
        <taxon>Aphidomorpha</taxon>
        <taxon>Aphidoidea</taxon>
        <taxon>Aphididae</taxon>
        <taxon>Sipha</taxon>
    </lineage>
</organism>
<evidence type="ECO:0000256" key="4">
    <source>
        <dbReference type="ARBA" id="ARBA00023128"/>
    </source>
</evidence>
<protein>
    <submittedName>
        <fullName evidence="6 8">ATP synthase mitochondrial F1 complex assembly factor 1</fullName>
    </submittedName>
</protein>
<dbReference type="PANTHER" id="PTHR13126">
    <property type="entry name" value="CHAPERONE ATP11"/>
    <property type="match status" value="1"/>
</dbReference>
<reference evidence="6" key="1">
    <citation type="submission" date="2018-04" db="EMBL/GenBank/DDBJ databases">
        <title>Transcriptome assembly of Sipha flava.</title>
        <authorList>
            <person name="Scully E.D."/>
            <person name="Geib S.M."/>
            <person name="Palmer N.A."/>
            <person name="Koch K."/>
            <person name="Bradshaw J."/>
            <person name="Heng-Moss T."/>
            <person name="Sarath G."/>
        </authorList>
    </citation>
    <scope>NUCLEOTIDE SEQUENCE</scope>
</reference>
<evidence type="ECO:0000256" key="2">
    <source>
        <dbReference type="ARBA" id="ARBA00009116"/>
    </source>
</evidence>
<evidence type="ECO:0000256" key="1">
    <source>
        <dbReference type="ARBA" id="ARBA00004173"/>
    </source>
</evidence>
<proteinExistence type="inferred from homology"/>
<accession>A0A2S2PVY7</accession>
<feature type="region of interest" description="Disordered" evidence="5">
    <location>
        <begin position="47"/>
        <end position="68"/>
    </location>
</feature>
<comment type="subcellular location">
    <subcellularLocation>
        <location evidence="1">Mitochondrion</location>
    </subcellularLocation>
</comment>
<evidence type="ECO:0000256" key="5">
    <source>
        <dbReference type="SAM" id="MobiDB-lite"/>
    </source>
</evidence>
<evidence type="ECO:0000313" key="6">
    <source>
        <dbReference type="EMBL" id="MBY69514.1"/>
    </source>
</evidence>
<evidence type="ECO:0000313" key="7">
    <source>
        <dbReference type="Proteomes" id="UP000694846"/>
    </source>
</evidence>
<dbReference type="EMBL" id="GGMS01000311">
    <property type="protein sequence ID" value="MBY69514.1"/>
    <property type="molecule type" value="Transcribed_RNA"/>
</dbReference>
<keyword evidence="4" id="KW-0496">Mitochondrion</keyword>
<sequence>MLMALNRHMLHNSLLKVQQHIATSGTTLKAAASTALINNNVTQTVRSISSQQQSSSSDSDGDDTLKKNPYYNTYAEKLRALKKKDTDAYRAALQRLRQDQQKADKTVDEAVETVSDVSDQTDSIATKTPAKPKRKLSRSLQVKPKTLDQVMNMELLRDKSWRDVTEIWLAYHRKRDETLSAVIPLDQFNLFYNQSTKYPMFILPLPRNSSGYEFIFAQFQHYQEYSTSNCTIHLTPLISYQTYNENAPECMTVEYYTDLCNSDKTTDNEDSNDENYVLMRATYDGKLLSATEAACLVNQLRIFYGIDAGSTEKERLLKLFNEGDKDFKHSEVISLVETLSIS</sequence>
<reference evidence="8" key="2">
    <citation type="submission" date="2025-04" db="UniProtKB">
        <authorList>
            <consortium name="RefSeq"/>
        </authorList>
    </citation>
    <scope>IDENTIFICATION</scope>
    <source>
        <tissue evidence="8">Whole body</tissue>
    </source>
</reference>
<keyword evidence="3" id="KW-0809">Transit peptide</keyword>
<dbReference type="PANTHER" id="PTHR13126:SF0">
    <property type="entry name" value="ATP SYNTHASE MITOCHONDRIAL F1 COMPLEX ASSEMBLY FACTOR 1"/>
    <property type="match status" value="1"/>
</dbReference>
<dbReference type="Proteomes" id="UP000694846">
    <property type="component" value="Unplaced"/>
</dbReference>
<comment type="similarity">
    <text evidence="2">Belongs to the ATP11 family.</text>
</comment>
<feature type="compositionally biased region" description="Low complexity" evidence="5">
    <location>
        <begin position="47"/>
        <end position="58"/>
    </location>
</feature>
<dbReference type="InterPro" id="IPR010591">
    <property type="entry name" value="ATP11"/>
</dbReference>
<dbReference type="GO" id="GO:0033615">
    <property type="term" value="P:mitochondrial proton-transporting ATP synthase complex assembly"/>
    <property type="evidence" value="ECO:0007669"/>
    <property type="project" value="TreeGrafter"/>
</dbReference>
<name>A0A2S2PVY7_9HEMI</name>
<dbReference type="RefSeq" id="XP_025407828.1">
    <property type="nucleotide sequence ID" value="XM_025552043.1"/>
</dbReference>
<dbReference type="GO" id="GO:0005739">
    <property type="term" value="C:mitochondrion"/>
    <property type="evidence" value="ECO:0007669"/>
    <property type="project" value="UniProtKB-SubCell"/>
</dbReference>
<evidence type="ECO:0000256" key="3">
    <source>
        <dbReference type="ARBA" id="ARBA00022946"/>
    </source>
</evidence>